<sequence length="292" mass="34037">MENYGPFIRELRIAQGSLQKDFYDGLIVKSFAIRFEKGEVMLQFDTFIKVLERLNLTVTEFLNLIEKKSNTKEALSELFIRGVRTNNERLVERVANLGKDKLNKDDKMLVLLAKAWLAYNPSHIQKQRAIDDSERQLVFDYLINRPTWLLFHIEILSLTTHLFNGEQIDQLINKAFQQLHHYEKMAGYTQLLVDLISNYIMLSYEEGALQIGNQWFVKLQSIAIPKSQIYLQLVVQVCEVFYLYNTGKTGASEKLFADCQSVLSGLDYQKELRDINVSFKRFKKIVGSKEFK</sequence>
<dbReference type="InterPro" id="IPR011990">
    <property type="entry name" value="TPR-like_helical_dom_sf"/>
</dbReference>
<dbReference type="Gene3D" id="1.25.40.10">
    <property type="entry name" value="Tetratricopeptide repeat domain"/>
    <property type="match status" value="1"/>
</dbReference>
<dbReference type="RefSeq" id="WP_166007950.1">
    <property type="nucleotide sequence ID" value="NZ_CP049886.1"/>
</dbReference>
<protein>
    <recommendedName>
        <fullName evidence="1">HTH-type transcriptional regulator Rgg C-terminal domain-containing protein</fullName>
    </recommendedName>
</protein>
<name>A0A6G8ANP4_9ENTE</name>
<organism evidence="2 3">
    <name type="scientific">Vagococcus coleopterorum</name>
    <dbReference type="NCBI Taxonomy" id="2714946"/>
    <lineage>
        <taxon>Bacteria</taxon>
        <taxon>Bacillati</taxon>
        <taxon>Bacillota</taxon>
        <taxon>Bacilli</taxon>
        <taxon>Lactobacillales</taxon>
        <taxon>Enterococcaceae</taxon>
        <taxon>Vagococcus</taxon>
    </lineage>
</organism>
<reference evidence="2 3" key="1">
    <citation type="submission" date="2020-03" db="EMBL/GenBank/DDBJ databases">
        <title>Vagococcus sp. nov., isolated from beetles.</title>
        <authorList>
            <person name="Hyun D.-W."/>
            <person name="Bae J.-W."/>
        </authorList>
    </citation>
    <scope>NUCLEOTIDE SEQUENCE [LARGE SCALE GENOMIC DNA]</scope>
    <source>
        <strain evidence="2 3">HDW17A</strain>
    </source>
</reference>
<evidence type="ECO:0000313" key="3">
    <source>
        <dbReference type="Proteomes" id="UP000500890"/>
    </source>
</evidence>
<accession>A0A6G8ANP4</accession>
<dbReference type="SUPFAM" id="SSF47413">
    <property type="entry name" value="lambda repressor-like DNA-binding domains"/>
    <property type="match status" value="1"/>
</dbReference>
<dbReference type="Pfam" id="PF21259">
    <property type="entry name" value="Rgg_C"/>
    <property type="match status" value="1"/>
</dbReference>
<proteinExistence type="predicted"/>
<dbReference type="KEGG" id="vah:G7081_05475"/>
<dbReference type="GO" id="GO:0003677">
    <property type="term" value="F:DNA binding"/>
    <property type="evidence" value="ECO:0007669"/>
    <property type="project" value="InterPro"/>
</dbReference>
<dbReference type="PANTHER" id="PTHR37038">
    <property type="entry name" value="TRANSCRIPTIONAL REGULATOR-RELATED"/>
    <property type="match status" value="1"/>
</dbReference>
<dbReference type="InterPro" id="IPR010982">
    <property type="entry name" value="Lambda_DNA-bd_dom_sf"/>
</dbReference>
<dbReference type="EMBL" id="CP049886">
    <property type="protein sequence ID" value="QIL46562.1"/>
    <property type="molecule type" value="Genomic_DNA"/>
</dbReference>
<evidence type="ECO:0000313" key="2">
    <source>
        <dbReference type="EMBL" id="QIL46562.1"/>
    </source>
</evidence>
<gene>
    <name evidence="2" type="ORF">G7081_05475</name>
</gene>
<dbReference type="InterPro" id="IPR053163">
    <property type="entry name" value="HTH-type_regulator_Rgg"/>
</dbReference>
<evidence type="ECO:0000259" key="1">
    <source>
        <dbReference type="Pfam" id="PF21259"/>
    </source>
</evidence>
<keyword evidence="3" id="KW-1185">Reference proteome</keyword>
<dbReference type="Proteomes" id="UP000500890">
    <property type="component" value="Chromosome"/>
</dbReference>
<feature type="domain" description="HTH-type transcriptional regulator Rgg C-terminal" evidence="1">
    <location>
        <begin position="123"/>
        <end position="269"/>
    </location>
</feature>
<dbReference type="NCBIfam" id="TIGR01716">
    <property type="entry name" value="RGG_Cterm"/>
    <property type="match status" value="1"/>
</dbReference>
<dbReference type="AlphaFoldDB" id="A0A6G8ANP4"/>
<dbReference type="InterPro" id="IPR010057">
    <property type="entry name" value="Transcription_activator_Rgg_C"/>
</dbReference>